<dbReference type="EMBL" id="SUTG01000016">
    <property type="protein sequence ID" value="MBE6512408.1"/>
    <property type="molecule type" value="Genomic_DNA"/>
</dbReference>
<comment type="caution">
    <text evidence="1">The sequence shown here is derived from an EMBL/GenBank/DDBJ whole genome shotgun (WGS) entry which is preliminary data.</text>
</comment>
<dbReference type="AlphaFoldDB" id="A0A8T3VVF1"/>
<organism evidence="1 2">
    <name type="scientific">Methanobrevibacter olleyae</name>
    <dbReference type="NCBI Taxonomy" id="294671"/>
    <lineage>
        <taxon>Archaea</taxon>
        <taxon>Methanobacteriati</taxon>
        <taxon>Methanobacteriota</taxon>
        <taxon>Methanomada group</taxon>
        <taxon>Methanobacteria</taxon>
        <taxon>Methanobacteriales</taxon>
        <taxon>Methanobacteriaceae</taxon>
        <taxon>Methanobrevibacter</taxon>
    </lineage>
</organism>
<protein>
    <submittedName>
        <fullName evidence="1">Uncharacterized protein</fullName>
    </submittedName>
</protein>
<reference evidence="1" key="1">
    <citation type="submission" date="2019-04" db="EMBL/GenBank/DDBJ databases">
        <title>Evolution of Biomass-Degrading Anaerobic Consortia Revealed by Metagenomics.</title>
        <authorList>
            <person name="Peng X."/>
        </authorList>
    </citation>
    <scope>NUCLEOTIDE SEQUENCE</scope>
    <source>
        <strain evidence="1">SIG14</strain>
    </source>
</reference>
<dbReference type="Proteomes" id="UP000732619">
    <property type="component" value="Unassembled WGS sequence"/>
</dbReference>
<accession>A0A8T3VVF1</accession>
<gene>
    <name evidence="1" type="ORF">E7Z75_04605</name>
</gene>
<evidence type="ECO:0000313" key="2">
    <source>
        <dbReference type="Proteomes" id="UP000732619"/>
    </source>
</evidence>
<evidence type="ECO:0000313" key="1">
    <source>
        <dbReference type="EMBL" id="MBE6512408.1"/>
    </source>
</evidence>
<name>A0A8T3VVF1_METOL</name>
<sequence>MALFTYSVKYRFVCEKCEKATDWLSYSITQDAGSLKSVAEEMKIWAKDVAMSTRSANVVDTMSAIMSTDHADEVPIEVFTKDNKRIKNVHDKFHQAIEKGDLSILDAVCPACNQRQSWSPKKSLFKKNTNIVKNVTDVVEIDWNSEKVEIHK</sequence>
<proteinExistence type="predicted"/>